<dbReference type="PANTHER" id="PTHR36849">
    <property type="entry name" value="CYTOPLASMIC PROTEIN-RELATED"/>
    <property type="match status" value="1"/>
</dbReference>
<organism evidence="1 2">
    <name type="scientific">Oerskovia jenensis</name>
    <dbReference type="NCBI Taxonomy" id="162169"/>
    <lineage>
        <taxon>Bacteria</taxon>
        <taxon>Bacillati</taxon>
        <taxon>Actinomycetota</taxon>
        <taxon>Actinomycetes</taxon>
        <taxon>Micrococcales</taxon>
        <taxon>Cellulomonadaceae</taxon>
        <taxon>Oerskovia</taxon>
    </lineage>
</organism>
<evidence type="ECO:0000313" key="1">
    <source>
        <dbReference type="EMBL" id="MBM7480907.1"/>
    </source>
</evidence>
<dbReference type="PANTHER" id="PTHR36849:SF1">
    <property type="entry name" value="CYTOPLASMIC PROTEIN"/>
    <property type="match status" value="1"/>
</dbReference>
<protein>
    <submittedName>
        <fullName evidence="1">Uncharacterized protein YeaO (DUF488 family)</fullName>
    </submittedName>
</protein>
<comment type="caution">
    <text evidence="1">The sequence shown here is derived from an EMBL/GenBank/DDBJ whole genome shotgun (WGS) entry which is preliminary data.</text>
</comment>
<name>A0ABS2LKM4_9CELL</name>
<evidence type="ECO:0000313" key="2">
    <source>
        <dbReference type="Proteomes" id="UP000698059"/>
    </source>
</evidence>
<proteinExistence type="predicted"/>
<gene>
    <name evidence="1" type="ORF">JOD49_003827</name>
</gene>
<sequence length="184" mass="20748">MDPMLYEAATRPGRTTDVGCAARLVGEPDGVPGLTLEQRGPARTPRHLLVARRDVSWRSLGDMTVQTRRVYADPTPDDGYRVLVDRLWPRGLSKERARVDRWLKDVAPSTGLRTWFHHDRALFDEFAARYRAELDQNPAVDELRSIIAVHPVVTLLYGSQDEQDNQAGVLRDHLAAADRRASDP</sequence>
<reference evidence="1 2" key="1">
    <citation type="submission" date="2021-01" db="EMBL/GenBank/DDBJ databases">
        <title>Sequencing the genomes of 1000 actinobacteria strains.</title>
        <authorList>
            <person name="Klenk H.-P."/>
        </authorList>
    </citation>
    <scope>NUCLEOTIDE SEQUENCE [LARGE SCALE GENOMIC DNA]</scope>
    <source>
        <strain evidence="1 2">DSM 46000</strain>
    </source>
</reference>
<dbReference type="EMBL" id="JAFBBO010000001">
    <property type="protein sequence ID" value="MBM7480907.1"/>
    <property type="molecule type" value="Genomic_DNA"/>
</dbReference>
<dbReference type="InterPro" id="IPR052552">
    <property type="entry name" value="YeaO-like"/>
</dbReference>
<dbReference type="Pfam" id="PF22752">
    <property type="entry name" value="DUF488-N3i"/>
    <property type="match status" value="1"/>
</dbReference>
<accession>A0ABS2LKM4</accession>
<dbReference type="Proteomes" id="UP000698059">
    <property type="component" value="Unassembled WGS sequence"/>
</dbReference>
<keyword evidence="2" id="KW-1185">Reference proteome</keyword>